<protein>
    <submittedName>
        <fullName evidence="2">Uncharacterized protein</fullName>
    </submittedName>
</protein>
<dbReference type="AlphaFoldDB" id="A0A914LD63"/>
<keyword evidence="1" id="KW-1185">Reference proteome</keyword>
<dbReference type="Proteomes" id="UP000887563">
    <property type="component" value="Unplaced"/>
</dbReference>
<evidence type="ECO:0000313" key="2">
    <source>
        <dbReference type="WBParaSite" id="Minc3s00413g11901"/>
    </source>
</evidence>
<organism evidence="1 2">
    <name type="scientific">Meloidogyne incognita</name>
    <name type="common">Southern root-knot nematode worm</name>
    <name type="synonym">Oxyuris incognita</name>
    <dbReference type="NCBI Taxonomy" id="6306"/>
    <lineage>
        <taxon>Eukaryota</taxon>
        <taxon>Metazoa</taxon>
        <taxon>Ecdysozoa</taxon>
        <taxon>Nematoda</taxon>
        <taxon>Chromadorea</taxon>
        <taxon>Rhabditida</taxon>
        <taxon>Tylenchina</taxon>
        <taxon>Tylenchomorpha</taxon>
        <taxon>Tylenchoidea</taxon>
        <taxon>Meloidogynidae</taxon>
        <taxon>Meloidogyninae</taxon>
        <taxon>Meloidogyne</taxon>
        <taxon>Meloidogyne incognita group</taxon>
    </lineage>
</organism>
<name>A0A914LD63_MELIC</name>
<evidence type="ECO:0000313" key="1">
    <source>
        <dbReference type="Proteomes" id="UP000887563"/>
    </source>
</evidence>
<proteinExistence type="predicted"/>
<sequence length="112" mass="12522">MYHSCSVHFSNTHFDGCLSIFLAEAQKGSHPKSQIHFGHQRRELSKTISLTSTTSQNIQVFGSNNMSVLRRLIEESIPNCAAPKNLNISNKKQPMLCSTKRHSGTTIIPKKI</sequence>
<accession>A0A914LD63</accession>
<dbReference type="WBParaSite" id="Minc3s00413g11901">
    <property type="protein sequence ID" value="Minc3s00413g11901"/>
    <property type="gene ID" value="Minc3s00413g11901"/>
</dbReference>
<reference evidence="2" key="1">
    <citation type="submission" date="2022-11" db="UniProtKB">
        <authorList>
            <consortium name="WormBaseParasite"/>
        </authorList>
    </citation>
    <scope>IDENTIFICATION</scope>
</reference>